<evidence type="ECO:0000256" key="6">
    <source>
        <dbReference type="ARBA" id="ARBA00023163"/>
    </source>
</evidence>
<dbReference type="FunFam" id="3.30.730.10:FF:000002">
    <property type="entry name" value="AP2-like ethylene-responsive transcription factor"/>
    <property type="match status" value="1"/>
</dbReference>
<evidence type="ECO:0000256" key="7">
    <source>
        <dbReference type="ARBA" id="ARBA00023242"/>
    </source>
</evidence>
<reference evidence="11" key="1">
    <citation type="submission" date="2023-10" db="EMBL/GenBank/DDBJ databases">
        <title>Chromosome-level genome of the transformable northern wattle, Acacia crassicarpa.</title>
        <authorList>
            <person name="Massaro I."/>
            <person name="Sinha N.R."/>
            <person name="Poethig S."/>
            <person name="Leichty A.R."/>
        </authorList>
    </citation>
    <scope>NUCLEOTIDE SEQUENCE</scope>
    <source>
        <strain evidence="11">Acra3RX</strain>
        <tissue evidence="11">Leaf</tissue>
    </source>
</reference>
<dbReference type="GO" id="GO:0005634">
    <property type="term" value="C:nucleus"/>
    <property type="evidence" value="ECO:0007669"/>
    <property type="project" value="UniProtKB-SubCell"/>
</dbReference>
<evidence type="ECO:0000256" key="8">
    <source>
        <dbReference type="ARBA" id="ARBA00037973"/>
    </source>
</evidence>
<dbReference type="PANTHER" id="PTHR32467">
    <property type="entry name" value="AP2-LIKE ETHYLENE-RESPONSIVE TRANSCRIPTION FACTOR"/>
    <property type="match status" value="1"/>
</dbReference>
<feature type="compositionally biased region" description="Low complexity" evidence="9">
    <location>
        <begin position="1"/>
        <end position="28"/>
    </location>
</feature>
<evidence type="ECO:0000256" key="1">
    <source>
        <dbReference type="ARBA" id="ARBA00004123"/>
    </source>
</evidence>
<dbReference type="SMART" id="SM00380">
    <property type="entry name" value="AP2"/>
    <property type="match status" value="2"/>
</dbReference>
<feature type="region of interest" description="Disordered" evidence="9">
    <location>
        <begin position="283"/>
        <end position="354"/>
    </location>
</feature>
<dbReference type="CDD" id="cd00018">
    <property type="entry name" value="AP2"/>
    <property type="match status" value="2"/>
</dbReference>
<dbReference type="FunFam" id="3.30.730.10:FF:000004">
    <property type="entry name" value="AP2-like ethylene-responsive transcription factor"/>
    <property type="match status" value="1"/>
</dbReference>
<evidence type="ECO:0000256" key="3">
    <source>
        <dbReference type="ARBA" id="ARBA00023015"/>
    </source>
</evidence>
<keyword evidence="7" id="KW-0539">Nucleus</keyword>
<evidence type="ECO:0000313" key="12">
    <source>
        <dbReference type="Proteomes" id="UP001293593"/>
    </source>
</evidence>
<gene>
    <name evidence="11" type="ORF">QN277_001959</name>
</gene>
<dbReference type="GO" id="GO:0003677">
    <property type="term" value="F:DNA binding"/>
    <property type="evidence" value="ECO:0007669"/>
    <property type="project" value="UniProtKB-KW"/>
</dbReference>
<accession>A0AAE1N9U7</accession>
<evidence type="ECO:0000256" key="9">
    <source>
        <dbReference type="SAM" id="MobiDB-lite"/>
    </source>
</evidence>
<feature type="compositionally biased region" description="Low complexity" evidence="9">
    <location>
        <begin position="294"/>
        <end position="335"/>
    </location>
</feature>
<keyword evidence="3" id="KW-0805">Transcription regulation</keyword>
<dbReference type="PANTHER" id="PTHR32467:SF97">
    <property type="entry name" value="ETHYLENE-RESPONSIVE TRANSCRIPTION FACTOR WRI1"/>
    <property type="match status" value="1"/>
</dbReference>
<organism evidence="11 12">
    <name type="scientific">Acacia crassicarpa</name>
    <name type="common">northern wattle</name>
    <dbReference type="NCBI Taxonomy" id="499986"/>
    <lineage>
        <taxon>Eukaryota</taxon>
        <taxon>Viridiplantae</taxon>
        <taxon>Streptophyta</taxon>
        <taxon>Embryophyta</taxon>
        <taxon>Tracheophyta</taxon>
        <taxon>Spermatophyta</taxon>
        <taxon>Magnoliopsida</taxon>
        <taxon>eudicotyledons</taxon>
        <taxon>Gunneridae</taxon>
        <taxon>Pentapetalae</taxon>
        <taxon>rosids</taxon>
        <taxon>fabids</taxon>
        <taxon>Fabales</taxon>
        <taxon>Fabaceae</taxon>
        <taxon>Caesalpinioideae</taxon>
        <taxon>mimosoid clade</taxon>
        <taxon>Acacieae</taxon>
        <taxon>Acacia</taxon>
    </lineage>
</organism>
<dbReference type="Pfam" id="PF00847">
    <property type="entry name" value="AP2"/>
    <property type="match status" value="1"/>
</dbReference>
<keyword evidence="6" id="KW-0804">Transcription</keyword>
<dbReference type="InterPro" id="IPR036955">
    <property type="entry name" value="AP2/ERF_dom_sf"/>
</dbReference>
<dbReference type="InterPro" id="IPR016177">
    <property type="entry name" value="DNA-bd_dom_sf"/>
</dbReference>
<dbReference type="Gene3D" id="3.30.730.10">
    <property type="entry name" value="AP2/ERF domain"/>
    <property type="match status" value="2"/>
</dbReference>
<dbReference type="InterPro" id="IPR001471">
    <property type="entry name" value="AP2/ERF_dom"/>
</dbReference>
<dbReference type="Proteomes" id="UP001293593">
    <property type="component" value="Unassembled WGS sequence"/>
</dbReference>
<feature type="domain" description="AP2/ERF" evidence="10">
    <location>
        <begin position="191"/>
        <end position="249"/>
    </location>
</feature>
<dbReference type="EMBL" id="JAWXYG010000001">
    <property type="protein sequence ID" value="KAK4285232.1"/>
    <property type="molecule type" value="Genomic_DNA"/>
</dbReference>
<dbReference type="PROSITE" id="PS51032">
    <property type="entry name" value="AP2_ERF"/>
    <property type="match status" value="2"/>
</dbReference>
<evidence type="ECO:0000256" key="4">
    <source>
        <dbReference type="ARBA" id="ARBA00023125"/>
    </source>
</evidence>
<keyword evidence="12" id="KW-1185">Reference proteome</keyword>
<evidence type="ECO:0000259" key="10">
    <source>
        <dbReference type="PROSITE" id="PS51032"/>
    </source>
</evidence>
<keyword evidence="5" id="KW-0010">Activator</keyword>
<evidence type="ECO:0000313" key="11">
    <source>
        <dbReference type="EMBL" id="KAK4285232.1"/>
    </source>
</evidence>
<comment type="subcellular location">
    <subcellularLocation>
        <location evidence="1">Nucleus</location>
    </subcellularLocation>
</comment>
<protein>
    <recommendedName>
        <fullName evidence="10">AP2/ERF domain-containing protein</fullName>
    </recommendedName>
</protein>
<dbReference type="PRINTS" id="PR00367">
    <property type="entry name" value="ETHRSPELEMNT"/>
</dbReference>
<keyword evidence="2" id="KW-0677">Repeat</keyword>
<dbReference type="GO" id="GO:0003700">
    <property type="term" value="F:DNA-binding transcription factor activity"/>
    <property type="evidence" value="ECO:0007669"/>
    <property type="project" value="InterPro"/>
</dbReference>
<sequence length="464" mass="51485">MKRYSSASSSSCSSSSPSPSPSSSPSCSLEFQNPDQTEAPGRASNKRARRSGNGNGNGNDNDNGDNDDNKSKKVKGMSLSSSAINGGRRSSAYRGVTRHRWTGRFEAHLWDKSCWNNLQNKKGRQGAYDNEEAAARTYDLAALKYWGRESTLNFPIEIYAKELEEMEKVTKEEYLASLRRQSSGFSRGVSKYRGVARHHHNGRWEARIGRVLGNKYLYLGTYSTQEEAATAYDLAAIQYRGANAVTNFDISRYTDKINIINQSTNGESQEDQTVITIPSQVNEVEEDQEAPPNSSSSCSSELENLQNQKQPPQQQLQDQQIELQNPHIQPNQIPPLREESSPIAHVDPTTTTTDEQELPWIFMDDDGFSQFQVPDLSDGDLPSVFSDGARRFDDDIGFLFRPDPEEADFNLDAILSSPSYGDLAMVDSTRMVADDDCGQEKLLCSANSASCSPNSSISYSDYTS</sequence>
<keyword evidence="4" id="KW-0238">DNA-binding</keyword>
<evidence type="ECO:0000256" key="2">
    <source>
        <dbReference type="ARBA" id="ARBA00022737"/>
    </source>
</evidence>
<feature type="domain" description="AP2/ERF" evidence="10">
    <location>
        <begin position="92"/>
        <end position="155"/>
    </location>
</feature>
<dbReference type="AlphaFoldDB" id="A0AAE1N9U7"/>
<proteinExistence type="inferred from homology"/>
<name>A0AAE1N9U7_9FABA</name>
<comment type="caution">
    <text evidence="11">The sequence shown here is derived from an EMBL/GenBank/DDBJ whole genome shotgun (WGS) entry which is preliminary data.</text>
</comment>
<feature type="region of interest" description="Disordered" evidence="9">
    <location>
        <begin position="1"/>
        <end position="91"/>
    </location>
</feature>
<evidence type="ECO:0000256" key="5">
    <source>
        <dbReference type="ARBA" id="ARBA00023159"/>
    </source>
</evidence>
<dbReference type="SUPFAM" id="SSF54171">
    <property type="entry name" value="DNA-binding domain"/>
    <property type="match status" value="2"/>
</dbReference>
<comment type="similarity">
    <text evidence="8">Belongs to the AP2/ERF transcription factor family. AP2 subfamily.</text>
</comment>